<dbReference type="PANTHER" id="PTHR12663">
    <property type="entry name" value="ANDROGEN INDUCED INHIBITOR OF PROLIFERATION AS3 / PDS5-RELATED"/>
    <property type="match status" value="1"/>
</dbReference>
<proteinExistence type="predicted"/>
<dbReference type="CDD" id="cd20404">
    <property type="entry name" value="Tudor_Agenet_AtEML-like"/>
    <property type="match status" value="1"/>
</dbReference>
<name>A0A2U1KJA6_ARTAN</name>
<gene>
    <name evidence="5" type="ORF">CTI12_AA596920</name>
</gene>
<keyword evidence="4" id="KW-0539">Nucleus</keyword>
<dbReference type="InterPro" id="IPR039776">
    <property type="entry name" value="Pds5"/>
</dbReference>
<comment type="caution">
    <text evidence="5">The sequence shown here is derived from an EMBL/GenBank/DDBJ whole genome shotgun (WGS) entry which is preliminary data.</text>
</comment>
<evidence type="ECO:0000256" key="2">
    <source>
        <dbReference type="ARBA" id="ARBA00022763"/>
    </source>
</evidence>
<evidence type="ECO:0000256" key="4">
    <source>
        <dbReference type="ARBA" id="ARBA00023242"/>
    </source>
</evidence>
<sequence length="64" mass="7484">MNNSSFQSGNQILDYKNVYTIQIQSAELGENLVGSRIKVWWPEDNTYYEGTVKSFQSRKKKHKV</sequence>
<reference evidence="5 6" key="1">
    <citation type="journal article" date="2018" name="Mol. Plant">
        <title>The genome of Artemisia annua provides insight into the evolution of Asteraceae family and artemisinin biosynthesis.</title>
        <authorList>
            <person name="Shen Q."/>
            <person name="Zhang L."/>
            <person name="Liao Z."/>
            <person name="Wang S."/>
            <person name="Yan T."/>
            <person name="Shi P."/>
            <person name="Liu M."/>
            <person name="Fu X."/>
            <person name="Pan Q."/>
            <person name="Wang Y."/>
            <person name="Lv Z."/>
            <person name="Lu X."/>
            <person name="Zhang F."/>
            <person name="Jiang W."/>
            <person name="Ma Y."/>
            <person name="Chen M."/>
            <person name="Hao X."/>
            <person name="Li L."/>
            <person name="Tang Y."/>
            <person name="Lv G."/>
            <person name="Zhou Y."/>
            <person name="Sun X."/>
            <person name="Brodelius P.E."/>
            <person name="Rose J.K.C."/>
            <person name="Tang K."/>
        </authorList>
    </citation>
    <scope>NUCLEOTIDE SEQUENCE [LARGE SCALE GENOMIC DNA]</scope>
    <source>
        <strain evidence="6">cv. Huhao1</strain>
        <tissue evidence="5">Leaf</tissue>
    </source>
</reference>
<dbReference type="SUPFAM" id="SSF63748">
    <property type="entry name" value="Tudor/PWWP/MBT"/>
    <property type="match status" value="1"/>
</dbReference>
<dbReference type="STRING" id="35608.A0A2U1KJA6"/>
<evidence type="ECO:0000313" key="6">
    <source>
        <dbReference type="Proteomes" id="UP000245207"/>
    </source>
</evidence>
<dbReference type="GO" id="GO:0000785">
    <property type="term" value="C:chromatin"/>
    <property type="evidence" value="ECO:0007669"/>
    <property type="project" value="TreeGrafter"/>
</dbReference>
<evidence type="ECO:0000256" key="3">
    <source>
        <dbReference type="ARBA" id="ARBA00023204"/>
    </source>
</evidence>
<evidence type="ECO:0000313" key="5">
    <source>
        <dbReference type="EMBL" id="PWA36743.1"/>
    </source>
</evidence>
<dbReference type="Proteomes" id="UP000245207">
    <property type="component" value="Unassembled WGS sequence"/>
</dbReference>
<protein>
    <submittedName>
        <fullName evidence="5">ABC transporter F family member 4</fullName>
    </submittedName>
</protein>
<comment type="subcellular location">
    <subcellularLocation>
        <location evidence="1">Nucleus</location>
    </subcellularLocation>
</comment>
<dbReference type="OrthoDB" id="200660at2759"/>
<dbReference type="AlphaFoldDB" id="A0A2U1KJA6"/>
<accession>A0A2U1KJA6</accession>
<dbReference type="GO" id="GO:0005634">
    <property type="term" value="C:nucleus"/>
    <property type="evidence" value="ECO:0007669"/>
    <property type="project" value="UniProtKB-SubCell"/>
</dbReference>
<dbReference type="EMBL" id="PKPP01017731">
    <property type="protein sequence ID" value="PWA36743.1"/>
    <property type="molecule type" value="Genomic_DNA"/>
</dbReference>
<dbReference type="GO" id="GO:0006281">
    <property type="term" value="P:DNA repair"/>
    <property type="evidence" value="ECO:0007669"/>
    <property type="project" value="UniProtKB-KW"/>
</dbReference>
<organism evidence="5 6">
    <name type="scientific">Artemisia annua</name>
    <name type="common">Sweet wormwood</name>
    <dbReference type="NCBI Taxonomy" id="35608"/>
    <lineage>
        <taxon>Eukaryota</taxon>
        <taxon>Viridiplantae</taxon>
        <taxon>Streptophyta</taxon>
        <taxon>Embryophyta</taxon>
        <taxon>Tracheophyta</taxon>
        <taxon>Spermatophyta</taxon>
        <taxon>Magnoliopsida</taxon>
        <taxon>eudicotyledons</taxon>
        <taxon>Gunneridae</taxon>
        <taxon>Pentapetalae</taxon>
        <taxon>asterids</taxon>
        <taxon>campanulids</taxon>
        <taxon>Asterales</taxon>
        <taxon>Asteraceae</taxon>
        <taxon>Asteroideae</taxon>
        <taxon>Anthemideae</taxon>
        <taxon>Artemisiinae</taxon>
        <taxon>Artemisia</taxon>
    </lineage>
</organism>
<keyword evidence="2" id="KW-0227">DNA damage</keyword>
<dbReference type="GO" id="GO:0007064">
    <property type="term" value="P:mitotic sister chromatid cohesion"/>
    <property type="evidence" value="ECO:0007669"/>
    <property type="project" value="InterPro"/>
</dbReference>
<dbReference type="PANTHER" id="PTHR12663:SF0">
    <property type="entry name" value="PRECOCIOUS DISSOCIATION OF SISTERS 5, ISOFORM A"/>
    <property type="match status" value="1"/>
</dbReference>
<dbReference type="Gene3D" id="2.30.30.140">
    <property type="match status" value="1"/>
</dbReference>
<keyword evidence="6" id="KW-1185">Reference proteome</keyword>
<evidence type="ECO:0000256" key="1">
    <source>
        <dbReference type="ARBA" id="ARBA00004123"/>
    </source>
</evidence>
<keyword evidence="3" id="KW-0234">DNA repair</keyword>